<dbReference type="Proteomes" id="UP000035648">
    <property type="component" value="Chromosome"/>
</dbReference>
<reference evidence="2 3" key="1">
    <citation type="journal article" date="2015" name="Nature">
        <title>rRNA introns, odd ribosomes, and small enigmatic genomes across a large radiation of phyla.</title>
        <authorList>
            <person name="Brown C.T."/>
            <person name="Hug L.A."/>
            <person name="Thomas B.C."/>
            <person name="Sharon I."/>
            <person name="Castelle C.J."/>
            <person name="Singh A."/>
            <person name="Wilkins M.J."/>
            <person name="Williams K.H."/>
            <person name="Banfield J.F."/>
        </authorList>
    </citation>
    <scope>NUCLEOTIDE SEQUENCE [LARGE SCALE GENOMIC DNA]</scope>
</reference>
<organism evidence="2 3">
    <name type="scientific">Berkelbacteria bacterium GW2011_GWE1_39_12</name>
    <dbReference type="NCBI Taxonomy" id="1618337"/>
    <lineage>
        <taxon>Bacteria</taxon>
        <taxon>Candidatus Berkelbacteria</taxon>
    </lineage>
</organism>
<evidence type="ECO:0000313" key="3">
    <source>
        <dbReference type="Proteomes" id="UP000035648"/>
    </source>
</evidence>
<dbReference type="STRING" id="1618337.UT28_C0001G0644"/>
<accession>A0A0G4B3M0</accession>
<evidence type="ECO:0000259" key="1">
    <source>
        <dbReference type="Pfam" id="PF02698"/>
    </source>
</evidence>
<dbReference type="KEGG" id="bbgw:UT28_C0001G0644"/>
<dbReference type="GO" id="GO:0005886">
    <property type="term" value="C:plasma membrane"/>
    <property type="evidence" value="ECO:0007669"/>
    <property type="project" value="TreeGrafter"/>
</dbReference>
<dbReference type="PANTHER" id="PTHR30336:SF20">
    <property type="entry name" value="DUF218 DOMAIN-CONTAINING PROTEIN"/>
    <property type="match status" value="1"/>
</dbReference>
<dbReference type="Gene3D" id="3.40.50.620">
    <property type="entry name" value="HUPs"/>
    <property type="match status" value="1"/>
</dbReference>
<dbReference type="CDD" id="cd06259">
    <property type="entry name" value="YdcF-like"/>
    <property type="match status" value="1"/>
</dbReference>
<proteinExistence type="predicted"/>
<dbReference type="InterPro" id="IPR051599">
    <property type="entry name" value="Cell_Envelope_Assoc"/>
</dbReference>
<name>A0A0G4B3M0_9BACT</name>
<feature type="domain" description="DUF218" evidence="1">
    <location>
        <begin position="136"/>
        <end position="207"/>
    </location>
</feature>
<dbReference type="AlphaFoldDB" id="A0A0G4B3M0"/>
<dbReference type="EMBL" id="CP011213">
    <property type="protein sequence ID" value="AKM82444.1"/>
    <property type="molecule type" value="Genomic_DNA"/>
</dbReference>
<evidence type="ECO:0000313" key="2">
    <source>
        <dbReference type="EMBL" id="AKM82444.1"/>
    </source>
</evidence>
<protein>
    <submittedName>
        <fullName evidence="2">Membrane protein</fullName>
    </submittedName>
</protein>
<dbReference type="Pfam" id="PF02698">
    <property type="entry name" value="DUF218"/>
    <property type="match status" value="1"/>
</dbReference>
<gene>
    <name evidence="2" type="ORF">UT28_C0001G0644</name>
</gene>
<dbReference type="PANTHER" id="PTHR30336">
    <property type="entry name" value="INNER MEMBRANE PROTEIN, PROBABLE PERMEASE"/>
    <property type="match status" value="1"/>
</dbReference>
<dbReference type="InterPro" id="IPR014729">
    <property type="entry name" value="Rossmann-like_a/b/a_fold"/>
</dbReference>
<sequence length="343" mass="39092">MPESLNFEGISQPEFNEREEKKPIDALVVFGGGIVSDNSYRARESGKSLIGHPEGGWRLPLSAKLRVLATADLFSKGMVGDVILTGGAVKEKEGFLTSEAALMKKYLRQKLIHKWQREALEIARSHGEVSDEKEGQARQSAEEKWLESEPHIILEDKATNTIENFAYTVNYLEKNKAKYQNISLLSNNFHIDRITKLAKKFAVDGKGIGAETIMSQIDPRYDQLIQNYLNPEKNDEYRQEIIDSVPDEEKQKYLARLGGSAKDAMKSEKRFSRGLDEIPEYWLPNVKHIENFDYLKQILAAEEKTQEVLEEKGIPNVNEASEEEVRNVLDNLERIIPPEEWGE</sequence>
<dbReference type="InterPro" id="IPR003848">
    <property type="entry name" value="DUF218"/>
</dbReference>